<dbReference type="SUPFAM" id="SSF47413">
    <property type="entry name" value="lambda repressor-like DNA-binding domains"/>
    <property type="match status" value="1"/>
</dbReference>
<protein>
    <recommendedName>
        <fullName evidence="1">HTH cro/C1-type domain-containing protein</fullName>
    </recommendedName>
</protein>
<dbReference type="Gene3D" id="1.10.260.40">
    <property type="entry name" value="lambda repressor-like DNA-binding domains"/>
    <property type="match status" value="1"/>
</dbReference>
<dbReference type="InterPro" id="IPR001387">
    <property type="entry name" value="Cro/C1-type_HTH"/>
</dbReference>
<dbReference type="EMBL" id="FN543104">
    <property type="protein sequence ID" value="CBA28091.1"/>
    <property type="molecule type" value="Genomic_DNA"/>
</dbReference>
<evidence type="ECO:0000259" key="1">
    <source>
        <dbReference type="PROSITE" id="PS50943"/>
    </source>
</evidence>
<dbReference type="PROSITE" id="PS50943">
    <property type="entry name" value="HTH_CROC1"/>
    <property type="match status" value="1"/>
</dbReference>
<dbReference type="CDD" id="cd00093">
    <property type="entry name" value="HTH_XRE"/>
    <property type="match status" value="1"/>
</dbReference>
<proteinExistence type="predicted"/>
<name>C9Y8V4_CURXX</name>
<dbReference type="GO" id="GO:0003677">
    <property type="term" value="F:DNA binding"/>
    <property type="evidence" value="ECO:0007669"/>
    <property type="project" value="InterPro"/>
</dbReference>
<organism evidence="2">
    <name type="scientific">Curvibacter symbiont subsp. Hydra magnipapillata</name>
    <dbReference type="NCBI Taxonomy" id="667019"/>
    <lineage>
        <taxon>Bacteria</taxon>
        <taxon>Pseudomonadati</taxon>
        <taxon>Pseudomonadota</taxon>
        <taxon>Betaproteobacteria</taxon>
        <taxon>Burkholderiales</taxon>
        <taxon>Comamonadaceae</taxon>
        <taxon>Curvibacter</taxon>
    </lineage>
</organism>
<sequence>MTHNNLAKSLRTIRKSKGISQEDFGLISSRTYVSSLERKLKSPTLSKVDELAAVLGVHPLTLLAGAYLQAFEATSVSELLGIVAREAKEINRVDLVKPTARKPEGVLIDK</sequence>
<dbReference type="AlphaFoldDB" id="C9Y8V4"/>
<evidence type="ECO:0000313" key="2">
    <source>
        <dbReference type="EMBL" id="CBA28091.1"/>
    </source>
</evidence>
<dbReference type="SMART" id="SM00530">
    <property type="entry name" value="HTH_XRE"/>
    <property type="match status" value="1"/>
</dbReference>
<reference evidence="2" key="1">
    <citation type="journal article" date="2010" name="Nature">
        <title>The dynamic genome of Hydra.</title>
        <authorList>
            <person name="Chapman J.A."/>
            <person name="Kirkness E.F."/>
            <person name="Simakov O."/>
            <person name="Hampson S.E."/>
            <person name="Mitros T."/>
            <person name="Weinmaier T."/>
            <person name="Rattei T."/>
            <person name="Balasubramanian P.G."/>
            <person name="Borman J."/>
            <person name="Busam D."/>
            <person name="Disbennett K."/>
            <person name="Pfannkoch C."/>
            <person name="Sumin N."/>
            <person name="Sutton G."/>
            <person name="Viswanathan L."/>
            <person name="Walenz B."/>
            <person name="Goodstein D.M."/>
            <person name="Hellsten U."/>
            <person name="Kawashima T."/>
            <person name="Prochnik S.E."/>
            <person name="Putnam N.H."/>
            <person name="Shu S."/>
            <person name="Blumberg B."/>
            <person name="Dana C.E."/>
            <person name="Gee L."/>
            <person name="Kibler D.F."/>
            <person name="Law L."/>
            <person name="Lindgens D."/>
            <person name="Martinez D.E."/>
            <person name="Peng J."/>
            <person name="Wigge P.A."/>
            <person name="Bertulat B."/>
            <person name="Guder C."/>
            <person name="Nakamura Y."/>
            <person name="Ozbek S."/>
            <person name="Watanabe H."/>
            <person name="Khalturin K."/>
            <person name="Hemmrich G."/>
            <person name="Franke A."/>
            <person name="Augustin R."/>
            <person name="Fraune S."/>
            <person name="Hayakawa E."/>
            <person name="Hayakawa S."/>
            <person name="Hirose M."/>
            <person name="Hwang J."/>
            <person name="Ikeo K."/>
            <person name="Nishimiya-Fujisawa C."/>
            <person name="Ogura A."/>
            <person name="Takahashi T."/>
            <person name="Steinmetz P.R."/>
            <person name="Zhang X."/>
            <person name="Aufschnaiter R."/>
            <person name="Eder M.K."/>
            <person name="Gorny A.K."/>
            <person name="Salvenmoser W."/>
            <person name="Heimberg A.M."/>
            <person name="Wheeler B.M."/>
            <person name="Peterson K.J."/>
            <person name="Boettger A."/>
            <person name="Tischler P."/>
            <person name="Wolf A."/>
            <person name="Gojobori T."/>
            <person name="Remington K.A."/>
            <person name="Strausberg R.L."/>
            <person name="Venter J."/>
            <person name="Technau U."/>
            <person name="Hobmayer B."/>
            <person name="Bosch T.C."/>
            <person name="Holstein T.W."/>
            <person name="Fujisawa T."/>
            <person name="Bode H.R."/>
            <person name="David C.N."/>
            <person name="Rokhsar D.S."/>
            <person name="Steele R.E."/>
        </authorList>
    </citation>
    <scope>NUCLEOTIDE SEQUENCE</scope>
</reference>
<gene>
    <name evidence="2" type="ORF">Csp_A05550</name>
</gene>
<feature type="domain" description="HTH cro/C1-type" evidence="1">
    <location>
        <begin position="10"/>
        <end position="62"/>
    </location>
</feature>
<dbReference type="Pfam" id="PF01381">
    <property type="entry name" value="HTH_3"/>
    <property type="match status" value="1"/>
</dbReference>
<accession>C9Y8V4</accession>
<dbReference type="InterPro" id="IPR010982">
    <property type="entry name" value="Lambda_DNA-bd_dom_sf"/>
</dbReference>